<sequence length="15" mass="1783">MPIRHTRWGTSATRL</sequence>
<comment type="caution">
    <text evidence="1">The sequence shown here is derived from an EMBL/GenBank/DDBJ whole genome shotgun (WGS) entry which is preliminary data.</text>
</comment>
<gene>
    <name evidence="1" type="ORF">PIIN_11313</name>
</gene>
<evidence type="ECO:0000313" key="2">
    <source>
        <dbReference type="Proteomes" id="UP000007148"/>
    </source>
</evidence>
<name>G4U193_SERID</name>
<organism evidence="1 2">
    <name type="scientific">Serendipita indica (strain DSM 11827)</name>
    <name type="common">Root endophyte fungus</name>
    <name type="synonym">Piriformospora indica</name>
    <dbReference type="NCBI Taxonomy" id="1109443"/>
    <lineage>
        <taxon>Eukaryota</taxon>
        <taxon>Fungi</taxon>
        <taxon>Dikarya</taxon>
        <taxon>Basidiomycota</taxon>
        <taxon>Agaricomycotina</taxon>
        <taxon>Agaricomycetes</taxon>
        <taxon>Sebacinales</taxon>
        <taxon>Serendipitaceae</taxon>
        <taxon>Serendipita</taxon>
    </lineage>
</organism>
<proteinExistence type="predicted"/>
<reference evidence="1 2" key="1">
    <citation type="journal article" date="2011" name="PLoS Pathog.">
        <title>Endophytic Life Strategies Decoded by Genome and Transcriptome Analyses of the Mutualistic Root Symbiont Piriformospora indica.</title>
        <authorList>
            <person name="Zuccaro A."/>
            <person name="Lahrmann U."/>
            <person name="Guldener U."/>
            <person name="Langen G."/>
            <person name="Pfiffi S."/>
            <person name="Biedenkopf D."/>
            <person name="Wong P."/>
            <person name="Samans B."/>
            <person name="Grimm C."/>
            <person name="Basiewicz M."/>
            <person name="Murat C."/>
            <person name="Martin F."/>
            <person name="Kogel K.H."/>
        </authorList>
    </citation>
    <scope>NUCLEOTIDE SEQUENCE [LARGE SCALE GENOMIC DNA]</scope>
    <source>
        <strain evidence="1 2">DSM 11827</strain>
    </source>
</reference>
<keyword evidence="2" id="KW-1185">Reference proteome</keyword>
<dbReference type="HOGENOM" id="CLU_3434168_0_0_1"/>
<accession>G4U193</accession>
<dbReference type="EMBL" id="CAFZ01001498">
    <property type="protein sequence ID" value="CCA77336.1"/>
    <property type="molecule type" value="Genomic_DNA"/>
</dbReference>
<dbReference type="Proteomes" id="UP000007148">
    <property type="component" value="Unassembled WGS sequence"/>
</dbReference>
<protein>
    <submittedName>
        <fullName evidence="1">Uncharacterized protein</fullName>
    </submittedName>
</protein>
<dbReference type="InParanoid" id="G4U193"/>
<evidence type="ECO:0000313" key="1">
    <source>
        <dbReference type="EMBL" id="CCA77336.1"/>
    </source>
</evidence>